<dbReference type="FunFam" id="2.60.120.200:FF:000002">
    <property type="entry name" value="Thrombospondin 3"/>
    <property type="match status" value="1"/>
</dbReference>
<dbReference type="InterPro" id="IPR036508">
    <property type="entry name" value="Chitin-bd_dom_sf"/>
</dbReference>
<dbReference type="InterPro" id="IPR000742">
    <property type="entry name" value="EGF"/>
</dbReference>
<evidence type="ECO:0000256" key="10">
    <source>
        <dbReference type="PROSITE-ProRule" id="PRU00634"/>
    </source>
</evidence>
<evidence type="ECO:0000256" key="6">
    <source>
        <dbReference type="ARBA" id="ARBA00022889"/>
    </source>
</evidence>
<feature type="repeat" description="TSP type-3" evidence="10">
    <location>
        <begin position="709"/>
        <end position="744"/>
    </location>
</feature>
<dbReference type="SUPFAM" id="SSF103647">
    <property type="entry name" value="TSP type-3 repeat"/>
    <property type="match status" value="3"/>
</dbReference>
<dbReference type="InterPro" id="IPR001881">
    <property type="entry name" value="EGF-like_Ca-bd_dom"/>
</dbReference>
<dbReference type="SUPFAM" id="SSF57625">
    <property type="entry name" value="Invertebrate chitin-binding proteins"/>
    <property type="match status" value="2"/>
</dbReference>
<gene>
    <name evidence="15" type="primary">mjTSPa</name>
</gene>
<accession>Q75WG2</accession>
<evidence type="ECO:0000256" key="1">
    <source>
        <dbReference type="ARBA" id="ARBA00009456"/>
    </source>
</evidence>
<dbReference type="PANTHER" id="PTHR10199:SF100">
    <property type="entry name" value="THROMBOSPONDIN, ISOFORM A"/>
    <property type="match status" value="1"/>
</dbReference>
<feature type="repeat" description="TSP type-3" evidence="10">
    <location>
        <begin position="842"/>
        <end position="877"/>
    </location>
</feature>
<dbReference type="PANTHER" id="PTHR10199">
    <property type="entry name" value="THROMBOSPONDIN"/>
    <property type="match status" value="1"/>
</dbReference>
<dbReference type="SMART" id="SM00494">
    <property type="entry name" value="ChtBD2"/>
    <property type="match status" value="4"/>
</dbReference>
<dbReference type="GO" id="GO:0005576">
    <property type="term" value="C:extracellular region"/>
    <property type="evidence" value="ECO:0007669"/>
    <property type="project" value="InterPro"/>
</dbReference>
<dbReference type="SMART" id="SM00179">
    <property type="entry name" value="EGF_CA"/>
    <property type="match status" value="5"/>
</dbReference>
<dbReference type="OrthoDB" id="6357843at2759"/>
<dbReference type="InterPro" id="IPR013320">
    <property type="entry name" value="ConA-like_dom_sf"/>
</dbReference>
<feature type="domain" description="EGF-like" evidence="12">
    <location>
        <begin position="479"/>
        <end position="519"/>
    </location>
</feature>
<dbReference type="FunFam" id="2.10.25.10:FF:000038">
    <property type="entry name" value="Fibrillin 2"/>
    <property type="match status" value="5"/>
</dbReference>
<feature type="compositionally biased region" description="Acidic residues" evidence="11">
    <location>
        <begin position="808"/>
        <end position="822"/>
    </location>
</feature>
<dbReference type="PROSITE" id="PS51236">
    <property type="entry name" value="TSP_CTER"/>
    <property type="match status" value="1"/>
</dbReference>
<feature type="domain" description="EGF-like" evidence="12">
    <location>
        <begin position="356"/>
        <end position="396"/>
    </location>
</feature>
<dbReference type="Gene3D" id="2.170.140.10">
    <property type="entry name" value="Chitin binding domain"/>
    <property type="match status" value="1"/>
</dbReference>
<evidence type="ECO:0000259" key="13">
    <source>
        <dbReference type="PROSITE" id="PS50940"/>
    </source>
</evidence>
<keyword evidence="4" id="KW-0677">Repeat</keyword>
<evidence type="ECO:0000256" key="3">
    <source>
        <dbReference type="ARBA" id="ARBA00022729"/>
    </source>
</evidence>
<dbReference type="GO" id="GO:0005509">
    <property type="term" value="F:calcium ion binding"/>
    <property type="evidence" value="ECO:0007669"/>
    <property type="project" value="UniProtKB-UniRule"/>
</dbReference>
<dbReference type="PROSITE" id="PS51234">
    <property type="entry name" value="TSP3"/>
    <property type="match status" value="4"/>
</dbReference>
<evidence type="ECO:0000256" key="9">
    <source>
        <dbReference type="PROSITE-ProRule" id="PRU00076"/>
    </source>
</evidence>
<feature type="repeat" description="TSP type-3" evidence="10">
    <location>
        <begin position="650"/>
        <end position="685"/>
    </location>
</feature>
<dbReference type="SUPFAM" id="SSF57196">
    <property type="entry name" value="EGF/Laminin"/>
    <property type="match status" value="3"/>
</dbReference>
<reference evidence="15" key="1">
    <citation type="journal article" date="2004" name="Biol. Reprod.">
        <title>Molecular cloning and ovarian expression profiles of thrombospondin, a major component of cortical rods in mature oocytes of penaeid shrimp, Marsupenaeus japonicus.</title>
        <authorList>
            <person name="Yamano K."/>
            <person name="Qiu G.F."/>
            <person name="Unuma T."/>
        </authorList>
    </citation>
    <scope>NUCLEOTIDE SEQUENCE</scope>
</reference>
<evidence type="ECO:0000256" key="7">
    <source>
        <dbReference type="ARBA" id="ARBA00023157"/>
    </source>
</evidence>
<dbReference type="EMBL" id="AB121209">
    <property type="protein sequence ID" value="BAC92762.1"/>
    <property type="molecule type" value="mRNA"/>
</dbReference>
<dbReference type="SUPFAM" id="SSF49899">
    <property type="entry name" value="Concanavalin A-like lectins/glucanases"/>
    <property type="match status" value="1"/>
</dbReference>
<dbReference type="FunFam" id="4.10.1080.10:FF:000001">
    <property type="entry name" value="Thrombospondin 3"/>
    <property type="match status" value="1"/>
</dbReference>
<keyword evidence="3" id="KW-0732">Signal</keyword>
<keyword evidence="2 9" id="KW-0245">EGF-like domain</keyword>
<feature type="domain" description="EGF-like" evidence="12">
    <location>
        <begin position="315"/>
        <end position="355"/>
    </location>
</feature>
<dbReference type="InterPro" id="IPR002557">
    <property type="entry name" value="Chitin-bd_dom"/>
</dbReference>
<dbReference type="GO" id="GO:0008061">
    <property type="term" value="F:chitin binding"/>
    <property type="evidence" value="ECO:0007669"/>
    <property type="project" value="InterPro"/>
</dbReference>
<evidence type="ECO:0000256" key="8">
    <source>
        <dbReference type="ARBA" id="ARBA00023180"/>
    </source>
</evidence>
<dbReference type="PROSITE" id="PS50940">
    <property type="entry name" value="CHIT_BIND_II"/>
    <property type="match status" value="1"/>
</dbReference>
<feature type="region of interest" description="Disordered" evidence="11">
    <location>
        <begin position="790"/>
        <end position="822"/>
    </location>
</feature>
<dbReference type="GO" id="GO:0007155">
    <property type="term" value="P:cell adhesion"/>
    <property type="evidence" value="ECO:0007669"/>
    <property type="project" value="UniProtKB-KW"/>
</dbReference>
<dbReference type="Pfam" id="PF05735">
    <property type="entry name" value="TSP_C"/>
    <property type="match status" value="1"/>
</dbReference>
<dbReference type="AlphaFoldDB" id="Q75WG2"/>
<dbReference type="InterPro" id="IPR003367">
    <property type="entry name" value="Thrombospondin_3-like_rpt"/>
</dbReference>
<evidence type="ECO:0000256" key="4">
    <source>
        <dbReference type="ARBA" id="ARBA00022737"/>
    </source>
</evidence>
<dbReference type="Gene3D" id="2.10.25.10">
    <property type="entry name" value="Laminin"/>
    <property type="match status" value="7"/>
</dbReference>
<evidence type="ECO:0000313" key="15">
    <source>
        <dbReference type="EMBL" id="BAC92762.1"/>
    </source>
</evidence>
<feature type="region of interest" description="Disordered" evidence="11">
    <location>
        <begin position="646"/>
        <end position="693"/>
    </location>
</feature>
<feature type="domain" description="EGF-like" evidence="12">
    <location>
        <begin position="438"/>
        <end position="478"/>
    </location>
</feature>
<dbReference type="Pfam" id="PF02412">
    <property type="entry name" value="TSP_3"/>
    <property type="match status" value="6"/>
</dbReference>
<dbReference type="SMART" id="SM00181">
    <property type="entry name" value="EGF"/>
    <property type="match status" value="7"/>
</dbReference>
<dbReference type="Pfam" id="PF01607">
    <property type="entry name" value="CBM_14"/>
    <property type="match status" value="1"/>
</dbReference>
<dbReference type="Gene3D" id="2.60.120.200">
    <property type="match status" value="1"/>
</dbReference>
<dbReference type="InterPro" id="IPR024731">
    <property type="entry name" value="NELL2-like_EGF"/>
</dbReference>
<feature type="domain" description="TSP C-terminal" evidence="14">
    <location>
        <begin position="881"/>
        <end position="1084"/>
    </location>
</feature>
<evidence type="ECO:0000259" key="14">
    <source>
        <dbReference type="PROSITE" id="PS51236"/>
    </source>
</evidence>
<sequence>MPTVGPRCLGEGRFPNPSTCGEFFDCIPDGSGGYESLLSDCNGFAYDATSRTCSGEIECHSRSSRSVTTAYHLYSYLCEGQPDAFVCADCRTMVMCVKGQAFVRQCTSGKACYVSATFGGGVCYPGLPAECTCQKADVFVRDMYDPQKFFSCSATGAVPDNHVCPDGMVFDESTVRCRNQASVPACSRPGTFANLDNCAEYYSCMPLKHGWLQRLFMCSNGTLYNEVSGACEDPCASQMVCYEEGRFPDPHDRRNYYECLTIGNRIHRMRYQCPHGYVWKVADSGNGGSCVEDSGLTLHDYSTRCSIPSGMCPDGTDLCVTNNGGCNANADCTTSGTVVTCTCKAGYTGDGLTCTDIDECLVNNGGCDGNANCQNVPGGRVCKCRAGFTGDGLACSDVDECLVSNGGCDTNAQCSNTVGSRDCKCLAGFTGDGLVCKDVDECLVNNGGCDRNANCQNVPGGRVCKCRAGFTGDGLACSDVDECLVSNGGCDTNAQCSNTVGSRDCKCLAGFTGDGLVCKDVDECLVGNGGCHAKAQCTNTVGSRNCSCLPGYIGDGFGCAGACELQPCFAGVTCTFSQVAPFYTCGPCPAGFSGNGITCENLECPVGFAGDGVVCGPDSDIDGYPDSQLACTDKHCKKDNCVNRPNSGQEDADGDGLGDSCDDDADGDGRKNPSDNCPLIVNPGQEDKDSDGTGNLCDNCPSVKNSNQKDVDLDGLGDACDPDIDNDGLANDKDNCPSVANSNQGDVDGDGVGDLCDNCPTVANSGQADSDQDLVGNKCDGDTDADRDGIDDSVDNCPGLHNSAQVDVDSDGAGDVCDSDSDNDGINDDLDNCMLIPNADQKDFDGDGRGDACITDRDGDLIIDSEDNCILNPNIHKTDFTNLQMVNLQPSSSVAPKWVVYDGGAEIHQNVNSAPGLAVGDASMESVDFEGTFFIEDTSDDDYVGFTFSYQSNAKFYAMMWKKANQGTGLKGVQLRLVNSATGPSNALADALWKTATTTNQVKLLWHDSSIGWKPRVAYRWQLHHRPEIGGVMRFYLYNGNTLVIDSGNLYDETLLGGRMGVFCLSQPKIIWSNMKYSCNRDIPQAIFDDLPQSLKNQVQATPGITTRTKNILG</sequence>
<keyword evidence="7" id="KW-1015">Disulfide bond</keyword>
<keyword evidence="6" id="KW-0130">Cell adhesion</keyword>
<dbReference type="InterPro" id="IPR009030">
    <property type="entry name" value="Growth_fac_rcpt_cys_sf"/>
</dbReference>
<dbReference type="PROSITE" id="PS01186">
    <property type="entry name" value="EGF_2"/>
    <property type="match status" value="5"/>
</dbReference>
<organism evidence="15">
    <name type="scientific">Penaeus japonicus</name>
    <name type="common">Kuruma prawn</name>
    <name type="synonym">Marsupenaeus japonicus</name>
    <dbReference type="NCBI Taxonomy" id="27405"/>
    <lineage>
        <taxon>Eukaryota</taxon>
        <taxon>Metazoa</taxon>
        <taxon>Ecdysozoa</taxon>
        <taxon>Arthropoda</taxon>
        <taxon>Crustacea</taxon>
        <taxon>Multicrustacea</taxon>
        <taxon>Malacostraca</taxon>
        <taxon>Eumalacostraca</taxon>
        <taxon>Eucarida</taxon>
        <taxon>Decapoda</taxon>
        <taxon>Dendrobranchiata</taxon>
        <taxon>Penaeoidea</taxon>
        <taxon>Penaeidae</taxon>
        <taxon>Penaeus</taxon>
    </lineage>
</organism>
<comment type="similarity">
    <text evidence="1">Belongs to the thrombospondin family.</text>
</comment>
<dbReference type="InterPro" id="IPR008859">
    <property type="entry name" value="Thrombospondin_C"/>
</dbReference>
<keyword evidence="8" id="KW-0325">Glycoprotein</keyword>
<feature type="compositionally biased region" description="Acidic residues" evidence="11">
    <location>
        <begin position="650"/>
        <end position="666"/>
    </location>
</feature>
<name>Q75WG2_PENJP</name>
<dbReference type="Gene3D" id="4.10.1080.10">
    <property type="entry name" value="TSP type-3 repeat"/>
    <property type="match status" value="2"/>
</dbReference>
<evidence type="ECO:0000256" key="11">
    <source>
        <dbReference type="SAM" id="MobiDB-lite"/>
    </source>
</evidence>
<dbReference type="PROSITE" id="PS50026">
    <property type="entry name" value="EGF_3"/>
    <property type="match status" value="6"/>
</dbReference>
<evidence type="ECO:0000256" key="5">
    <source>
        <dbReference type="ARBA" id="ARBA00022837"/>
    </source>
</evidence>
<evidence type="ECO:0000256" key="2">
    <source>
        <dbReference type="ARBA" id="ARBA00022536"/>
    </source>
</evidence>
<proteinExistence type="evidence at transcript level"/>
<comment type="caution">
    <text evidence="9">Lacks conserved residue(s) required for the propagation of feature annotation.</text>
</comment>
<feature type="domain" description="Chitin-binding type-2" evidence="13">
    <location>
        <begin position="128"/>
        <end position="188"/>
    </location>
</feature>
<dbReference type="CDD" id="cd00054">
    <property type="entry name" value="EGF_CA"/>
    <property type="match status" value="5"/>
</dbReference>
<feature type="domain" description="EGF-like" evidence="12">
    <location>
        <begin position="397"/>
        <end position="437"/>
    </location>
</feature>
<dbReference type="InterPro" id="IPR028974">
    <property type="entry name" value="TSP_type-3_rpt"/>
</dbReference>
<keyword evidence="5 10" id="KW-0106">Calcium</keyword>
<dbReference type="InterPro" id="IPR017897">
    <property type="entry name" value="Thrombospondin_3_rpt"/>
</dbReference>
<dbReference type="Pfam" id="PF12947">
    <property type="entry name" value="EGF_3"/>
    <property type="match status" value="6"/>
</dbReference>
<protein>
    <submittedName>
        <fullName evidence="15">Thrombospondin</fullName>
    </submittedName>
</protein>
<feature type="domain" description="EGF-like" evidence="12">
    <location>
        <begin position="520"/>
        <end position="558"/>
    </location>
</feature>
<dbReference type="SUPFAM" id="SSF57184">
    <property type="entry name" value="Growth factor receptor domain"/>
    <property type="match status" value="1"/>
</dbReference>
<feature type="repeat" description="TSP type-3" evidence="10">
    <location>
        <begin position="806"/>
        <end position="841"/>
    </location>
</feature>
<evidence type="ECO:0000259" key="12">
    <source>
        <dbReference type="PROSITE" id="PS50026"/>
    </source>
</evidence>